<dbReference type="InterPro" id="IPR014895">
    <property type="entry name" value="Alginate_lyase_2"/>
</dbReference>
<dbReference type="EMBL" id="LAZR01000063">
    <property type="protein sequence ID" value="KKN96529.1"/>
    <property type="molecule type" value="Genomic_DNA"/>
</dbReference>
<name>A0A0F9UXQ1_9ZZZZ</name>
<dbReference type="SUPFAM" id="SSF49899">
    <property type="entry name" value="Concanavalin A-like lectins/glucanases"/>
    <property type="match status" value="1"/>
</dbReference>
<proteinExistence type="predicted"/>
<gene>
    <name evidence="3" type="ORF">LCGC14_0165740</name>
</gene>
<dbReference type="Pfam" id="PF08787">
    <property type="entry name" value="Alginate_lyase2"/>
    <property type="match status" value="1"/>
</dbReference>
<dbReference type="AlphaFoldDB" id="A0A0F9UXQ1"/>
<evidence type="ECO:0000313" key="3">
    <source>
        <dbReference type="EMBL" id="KKN96529.1"/>
    </source>
</evidence>
<comment type="caution">
    <text evidence="3">The sequence shown here is derived from an EMBL/GenBank/DDBJ whole genome shotgun (WGS) entry which is preliminary data.</text>
</comment>
<protein>
    <recommendedName>
        <fullName evidence="2">Alginate lyase 2 domain-containing protein</fullName>
    </recommendedName>
</protein>
<evidence type="ECO:0000259" key="2">
    <source>
        <dbReference type="Pfam" id="PF08787"/>
    </source>
</evidence>
<keyword evidence="1" id="KW-0175">Coiled coil</keyword>
<reference evidence="3" key="1">
    <citation type="journal article" date="2015" name="Nature">
        <title>Complex archaea that bridge the gap between prokaryotes and eukaryotes.</title>
        <authorList>
            <person name="Spang A."/>
            <person name="Saw J.H."/>
            <person name="Jorgensen S.L."/>
            <person name="Zaremba-Niedzwiedzka K."/>
            <person name="Martijn J."/>
            <person name="Lind A.E."/>
            <person name="van Eijk R."/>
            <person name="Schleper C."/>
            <person name="Guy L."/>
            <person name="Ettema T.J."/>
        </authorList>
    </citation>
    <scope>NUCLEOTIDE SEQUENCE</scope>
</reference>
<organism evidence="3">
    <name type="scientific">marine sediment metagenome</name>
    <dbReference type="NCBI Taxonomy" id="412755"/>
    <lineage>
        <taxon>unclassified sequences</taxon>
        <taxon>metagenomes</taxon>
        <taxon>ecological metagenomes</taxon>
    </lineage>
</organism>
<sequence>MTFKVIFFYLKRFTTASILAFMLVFGLWSCDSSSDIIEDEVEQQINEQEEVEEEEEIEEEVIVEEEIIEVEGEDYFLPYIDLSNWKVTLPIGSPDEVEPPEILDYATDERLLPYMYNDSTDGSLVFYTSPGSSTANSSYSRTELREQMVPGSNSTNWTFSQGGRMKGILSVPEITTDVSGEYHRTLVMQIHGRLTNEQRDLIGEDDNNAPPVLKVYWQKGKVRVLTKKLKDEDSSSEEILHTDAWEDNEGYTFSEEVGANKFTLEVIASSGRLEVILNDTDAVVYEDIHMEKWSVFENYFKAGNYLQTLDTGASAKVKYYELEVTH</sequence>
<feature type="domain" description="Alginate lyase 2" evidence="2">
    <location>
        <begin position="80"/>
        <end position="326"/>
    </location>
</feature>
<dbReference type="Gene3D" id="2.60.120.200">
    <property type="match status" value="1"/>
</dbReference>
<accession>A0A0F9UXQ1</accession>
<evidence type="ECO:0000256" key="1">
    <source>
        <dbReference type="SAM" id="Coils"/>
    </source>
</evidence>
<dbReference type="InterPro" id="IPR013320">
    <property type="entry name" value="ConA-like_dom_sf"/>
</dbReference>
<feature type="coiled-coil region" evidence="1">
    <location>
        <begin position="34"/>
        <end position="61"/>
    </location>
</feature>